<dbReference type="KEGG" id="psua:FLK61_39940"/>
<dbReference type="Proteomes" id="UP000318138">
    <property type="component" value="Chromosome"/>
</dbReference>
<dbReference type="InterPro" id="IPR019676">
    <property type="entry name" value="DUF2529"/>
</dbReference>
<dbReference type="Pfam" id="PF10740">
    <property type="entry name" value="DUF2529"/>
    <property type="match status" value="1"/>
</dbReference>
<protein>
    <submittedName>
        <fullName evidence="3">DUF2529 family protein</fullName>
    </submittedName>
</protein>
<dbReference type="EMBL" id="CP041372">
    <property type="protein sequence ID" value="QKS72785.1"/>
    <property type="molecule type" value="Genomic_DNA"/>
</dbReference>
<proteinExistence type="predicted"/>
<feature type="coiled-coil region" evidence="1">
    <location>
        <begin position="1"/>
        <end position="28"/>
    </location>
</feature>
<evidence type="ECO:0000256" key="1">
    <source>
        <dbReference type="SAM" id="Coils"/>
    </source>
</evidence>
<sequence length="165" mass="18289">MKIFDTQLKGLLQKLDQFEEDFEDASRMLAQSILGDGAVYWYTEEELDGIFLQTQMGTDAITKSARIEECTEAHPIDTALFFAKSGESEELRAALEKVAGMTTIVFAPKAGAATEGASFVIETGVTRGLIPMEDGSRVGEPHLLMALQAYYRLYFLVTEILEEYA</sequence>
<keyword evidence="1" id="KW-0175">Coiled coil</keyword>
<evidence type="ECO:0000259" key="2">
    <source>
        <dbReference type="Pfam" id="PF10740"/>
    </source>
</evidence>
<keyword evidence="4" id="KW-1185">Reference proteome</keyword>
<accession>A0A859FJD1</accession>
<organism evidence="3 4">
    <name type="scientific">Paenalkalicoccus suaedae</name>
    <dbReference type="NCBI Taxonomy" id="2592382"/>
    <lineage>
        <taxon>Bacteria</taxon>
        <taxon>Bacillati</taxon>
        <taxon>Bacillota</taxon>
        <taxon>Bacilli</taxon>
        <taxon>Bacillales</taxon>
        <taxon>Bacillaceae</taxon>
        <taxon>Paenalkalicoccus</taxon>
    </lineage>
</organism>
<name>A0A859FJD1_9BACI</name>
<dbReference type="Gene3D" id="3.40.50.10490">
    <property type="entry name" value="Glucose-6-phosphate isomerase like protein, domain 1"/>
    <property type="match status" value="1"/>
</dbReference>
<dbReference type="AlphaFoldDB" id="A0A859FJD1"/>
<evidence type="ECO:0000313" key="3">
    <source>
        <dbReference type="EMBL" id="QKS72785.1"/>
    </source>
</evidence>
<reference evidence="4" key="1">
    <citation type="submission" date="2019-07" db="EMBL/GenBank/DDBJ databases">
        <title>Bacillus alkalisoli sp. nov. isolated from saline soil.</title>
        <authorList>
            <person name="Sun J.-Q."/>
            <person name="Xu L."/>
        </authorList>
    </citation>
    <scope>NUCLEOTIDE SEQUENCE [LARGE SCALE GENOMIC DNA]</scope>
    <source>
        <strain evidence="4">M4U3P1</strain>
    </source>
</reference>
<gene>
    <name evidence="3" type="ORF">FLK61_39940</name>
</gene>
<evidence type="ECO:0000313" key="4">
    <source>
        <dbReference type="Proteomes" id="UP000318138"/>
    </source>
</evidence>
<feature type="domain" description="DUF2529" evidence="2">
    <location>
        <begin position="1"/>
        <end position="161"/>
    </location>
</feature>
<dbReference type="RefSeq" id="WP_176010752.1">
    <property type="nucleotide sequence ID" value="NZ_CP041372.2"/>
</dbReference>